<dbReference type="PANTHER" id="PTHR10343:SF81">
    <property type="entry name" value="CRUCIFORM DNA-RECOGNIZING PROTEIN 1-RELATED"/>
    <property type="match status" value="1"/>
</dbReference>
<gene>
    <name evidence="4" type="ORF">EYC80_003059</name>
</gene>
<dbReference type="InterPro" id="IPR050827">
    <property type="entry name" value="CRP1_MDG1_kinase"/>
</dbReference>
<dbReference type="Gene3D" id="2.60.40.10">
    <property type="entry name" value="Immunoglobulins"/>
    <property type="match status" value="1"/>
</dbReference>
<organism evidence="4 5">
    <name type="scientific">Monilinia laxa</name>
    <name type="common">Brown rot fungus</name>
    <name type="synonym">Sclerotinia laxa</name>
    <dbReference type="NCBI Taxonomy" id="61186"/>
    <lineage>
        <taxon>Eukaryota</taxon>
        <taxon>Fungi</taxon>
        <taxon>Dikarya</taxon>
        <taxon>Ascomycota</taxon>
        <taxon>Pezizomycotina</taxon>
        <taxon>Leotiomycetes</taxon>
        <taxon>Helotiales</taxon>
        <taxon>Sclerotiniaceae</taxon>
        <taxon>Monilinia</taxon>
    </lineage>
</organism>
<feature type="compositionally biased region" description="Low complexity" evidence="2">
    <location>
        <begin position="473"/>
        <end position="482"/>
    </location>
</feature>
<dbReference type="AlphaFoldDB" id="A0A5N6KDT6"/>
<dbReference type="InterPro" id="IPR032640">
    <property type="entry name" value="AMPK1_CBM"/>
</dbReference>
<feature type="compositionally biased region" description="Basic and acidic residues" evidence="2">
    <location>
        <begin position="643"/>
        <end position="652"/>
    </location>
</feature>
<dbReference type="GO" id="GO:0007165">
    <property type="term" value="P:signal transduction"/>
    <property type="evidence" value="ECO:0007669"/>
    <property type="project" value="TreeGrafter"/>
</dbReference>
<feature type="region of interest" description="Disordered" evidence="2">
    <location>
        <begin position="679"/>
        <end position="853"/>
    </location>
</feature>
<feature type="region of interest" description="Disordered" evidence="2">
    <location>
        <begin position="635"/>
        <end position="667"/>
    </location>
</feature>
<feature type="compositionally biased region" description="Basic and acidic residues" evidence="2">
    <location>
        <begin position="483"/>
        <end position="497"/>
    </location>
</feature>
<dbReference type="GO" id="GO:0031588">
    <property type="term" value="C:nucleotide-activated protein kinase complex"/>
    <property type="evidence" value="ECO:0007669"/>
    <property type="project" value="TreeGrafter"/>
</dbReference>
<dbReference type="GO" id="GO:0019901">
    <property type="term" value="F:protein kinase binding"/>
    <property type="evidence" value="ECO:0007669"/>
    <property type="project" value="TreeGrafter"/>
</dbReference>
<feature type="compositionally biased region" description="Polar residues" evidence="2">
    <location>
        <begin position="753"/>
        <end position="799"/>
    </location>
</feature>
<feature type="region of interest" description="Disordered" evidence="2">
    <location>
        <begin position="113"/>
        <end position="214"/>
    </location>
</feature>
<dbReference type="GO" id="GO:0005737">
    <property type="term" value="C:cytoplasm"/>
    <property type="evidence" value="ECO:0007669"/>
    <property type="project" value="TreeGrafter"/>
</dbReference>
<feature type="compositionally biased region" description="Polar residues" evidence="2">
    <location>
        <begin position="174"/>
        <end position="185"/>
    </location>
</feature>
<feature type="compositionally biased region" description="Polar residues" evidence="2">
    <location>
        <begin position="500"/>
        <end position="513"/>
    </location>
</feature>
<feature type="region of interest" description="Disordered" evidence="2">
    <location>
        <begin position="228"/>
        <end position="251"/>
    </location>
</feature>
<dbReference type="InterPro" id="IPR013783">
    <property type="entry name" value="Ig-like_fold"/>
</dbReference>
<evidence type="ECO:0000259" key="3">
    <source>
        <dbReference type="Pfam" id="PF16561"/>
    </source>
</evidence>
<feature type="region of interest" description="Disordered" evidence="2">
    <location>
        <begin position="415"/>
        <end position="442"/>
    </location>
</feature>
<feature type="compositionally biased region" description="Polar residues" evidence="2">
    <location>
        <begin position="432"/>
        <end position="442"/>
    </location>
</feature>
<evidence type="ECO:0000256" key="2">
    <source>
        <dbReference type="SAM" id="MobiDB-lite"/>
    </source>
</evidence>
<dbReference type="Proteomes" id="UP000326757">
    <property type="component" value="Unassembled WGS sequence"/>
</dbReference>
<keyword evidence="5" id="KW-1185">Reference proteome</keyword>
<dbReference type="InterPro" id="IPR014756">
    <property type="entry name" value="Ig_E-set"/>
</dbReference>
<accession>A0A5N6KDT6</accession>
<feature type="compositionally biased region" description="Basic and acidic residues" evidence="2">
    <location>
        <begin position="187"/>
        <end position="205"/>
    </location>
</feature>
<proteinExistence type="inferred from homology"/>
<dbReference type="CDD" id="cd02859">
    <property type="entry name" value="E_set_AMPKbeta_like_N"/>
    <property type="match status" value="1"/>
</dbReference>
<name>A0A5N6KDT6_MONLA</name>
<feature type="region of interest" description="Disordered" evidence="2">
    <location>
        <begin position="460"/>
        <end position="518"/>
    </location>
</feature>
<dbReference type="PANTHER" id="PTHR10343">
    <property type="entry name" value="5'-AMP-ACTIVATED PROTEIN KINASE , BETA SUBUNIT"/>
    <property type="match status" value="1"/>
</dbReference>
<comment type="caution">
    <text evidence="4">The sequence shown here is derived from an EMBL/GenBank/DDBJ whole genome shotgun (WGS) entry which is preliminary data.</text>
</comment>
<comment type="similarity">
    <text evidence="1">Belongs to the CRP1/MDG1 family.</text>
</comment>
<protein>
    <recommendedName>
        <fullName evidence="3">AMP-activated protein kinase glycogen-binding domain-containing protein</fullName>
    </recommendedName>
</protein>
<feature type="domain" description="AMP-activated protein kinase glycogen-binding" evidence="3">
    <location>
        <begin position="4"/>
        <end position="83"/>
    </location>
</feature>
<evidence type="ECO:0000313" key="5">
    <source>
        <dbReference type="Proteomes" id="UP000326757"/>
    </source>
</evidence>
<evidence type="ECO:0000256" key="1">
    <source>
        <dbReference type="ARBA" id="ARBA00038216"/>
    </source>
</evidence>
<dbReference type="SUPFAM" id="SSF81296">
    <property type="entry name" value="E set domains"/>
    <property type="match status" value="1"/>
</dbReference>
<feature type="compositionally biased region" description="Low complexity" evidence="2">
    <location>
        <begin position="807"/>
        <end position="831"/>
    </location>
</feature>
<reference evidence="4 5" key="1">
    <citation type="submission" date="2019-06" db="EMBL/GenBank/DDBJ databases">
        <title>Genome Sequence of the Brown Rot Fungal Pathogen Monilinia laxa.</title>
        <authorList>
            <person name="De Miccolis Angelini R.M."/>
            <person name="Landi L."/>
            <person name="Abate D."/>
            <person name="Pollastro S."/>
            <person name="Romanazzi G."/>
            <person name="Faretra F."/>
        </authorList>
    </citation>
    <scope>NUCLEOTIDE SEQUENCE [LARGE SCALE GENOMIC DNA]</scope>
    <source>
        <strain evidence="4 5">Mlax316</strain>
    </source>
</reference>
<feature type="compositionally biased region" description="Polar residues" evidence="2">
    <location>
        <begin position="236"/>
        <end position="245"/>
    </location>
</feature>
<dbReference type="Pfam" id="PF16561">
    <property type="entry name" value="AMPK1_CBM"/>
    <property type="match status" value="1"/>
</dbReference>
<feature type="compositionally biased region" description="Basic and acidic residues" evidence="2">
    <location>
        <begin position="113"/>
        <end position="124"/>
    </location>
</feature>
<sequence length="853" mass="87514">MGSFVFKWEHPAEEVFVTGTFDNWSKSEKLERVGDVFKKDVQLANAGEKIYYKFVVDGNWVTDHTAPQENDASGNLNNVLTIDRIVKHTSATAGIMSGVAPTSTTSELAKNVPLEKEKGKEKSPLDQNGSSDLPGAFPETPAAVETGDFSVNPLPAADGAANPIKLAPGDKVPNPSSFTTNSITSGVHDDPELVAADKAKSKSEAEPTFGISPLPAFADAVNPIKVVPGEKLPESSDLTTNSITSGVYDDPELVAADKAKSKSEAEPTFGISPLPAFAGAVNPIKVAPGEKLPESSDLTTNSITSGVYDDPELVAAADKAKSKSEAEPTFGISPLPAFAGAVNPIKVAPGEKIPRPSDLTANTIHSAVRTDKESYENSGALGNAPVLPPVVTPQAERDLTGAGILDLPPITQNLIPESSLPLGEGGAGTLDANPTIQSTGPQSTTTILAAKVPLESTKVPEVVKESQKEAGFPPEASAVPSEVSEKSAVEKELKREISVAPTTSEGIAGQGTTKTEKGVTAGEAAAAVGAAAIAVGGAAYAAAATIPSKLPESITSIPSNLPESLTSKLPESVQQSINSINATGTEPVDQTTAKDTPEIVKESIVESGQSSEAAANQAAVLDKKAVEKELLSGVQPEISTAKDTPEIVKESIVESGQSPEAAANEEAVLDKKAFEKELLSEIKPETSTGEPAPKIVSAEVVEPSESAAPAAPVVTSGVASAEIPTTSAAVAPTVTSGVESTNVPKISEPAPTETKQINSRDVSPHTTLATDNPTTDNQTAPVVTSGLGSTTTPEQSNAAPATPVKDSAAVSSAKSSAESATPSSSQAADSAAADKKKKRTSFFGKLKAKFHKD</sequence>
<dbReference type="OrthoDB" id="5873279at2759"/>
<feature type="compositionally biased region" description="Low complexity" evidence="2">
    <location>
        <begin position="696"/>
        <end position="736"/>
    </location>
</feature>
<dbReference type="EMBL" id="VIGI01000004">
    <property type="protein sequence ID" value="KAB8301162.1"/>
    <property type="molecule type" value="Genomic_DNA"/>
</dbReference>
<feature type="compositionally biased region" description="Basic residues" evidence="2">
    <location>
        <begin position="835"/>
        <end position="853"/>
    </location>
</feature>
<evidence type="ECO:0000313" key="4">
    <source>
        <dbReference type="EMBL" id="KAB8301162.1"/>
    </source>
</evidence>
<dbReference type="GO" id="GO:0005634">
    <property type="term" value="C:nucleus"/>
    <property type="evidence" value="ECO:0007669"/>
    <property type="project" value="TreeGrafter"/>
</dbReference>